<dbReference type="AlphaFoldDB" id="A0A8S3XNV9"/>
<accession>A0A8S3XNV9</accession>
<name>A0A8S3XNV9_PARAO</name>
<protein>
    <submittedName>
        <fullName evidence="4">(apollo) hypothetical protein</fullName>
    </submittedName>
</protein>
<feature type="coiled-coil region" evidence="1">
    <location>
        <begin position="102"/>
        <end position="165"/>
    </location>
</feature>
<evidence type="ECO:0000256" key="1">
    <source>
        <dbReference type="SAM" id="Coils"/>
    </source>
</evidence>
<dbReference type="EMBL" id="CAJQZP010001167">
    <property type="protein sequence ID" value="CAG5024858.1"/>
    <property type="molecule type" value="Genomic_DNA"/>
</dbReference>
<evidence type="ECO:0000313" key="4">
    <source>
        <dbReference type="EMBL" id="CAG5024858.1"/>
    </source>
</evidence>
<organism evidence="4 5">
    <name type="scientific">Parnassius apollo</name>
    <name type="common">Apollo butterfly</name>
    <name type="synonym">Papilio apollo</name>
    <dbReference type="NCBI Taxonomy" id="110799"/>
    <lineage>
        <taxon>Eukaryota</taxon>
        <taxon>Metazoa</taxon>
        <taxon>Ecdysozoa</taxon>
        <taxon>Arthropoda</taxon>
        <taxon>Hexapoda</taxon>
        <taxon>Insecta</taxon>
        <taxon>Pterygota</taxon>
        <taxon>Neoptera</taxon>
        <taxon>Endopterygota</taxon>
        <taxon>Lepidoptera</taxon>
        <taxon>Glossata</taxon>
        <taxon>Ditrysia</taxon>
        <taxon>Papilionoidea</taxon>
        <taxon>Papilionidae</taxon>
        <taxon>Parnassiinae</taxon>
        <taxon>Parnassini</taxon>
        <taxon>Parnassius</taxon>
        <taxon>Parnassius</taxon>
    </lineage>
</organism>
<dbReference type="InterPro" id="IPR057251">
    <property type="entry name" value="FP_C"/>
</dbReference>
<sequence>MEINYQHVYVVGDFNLPNLKWLGSDQTVSNITSTSSYPNLTTSVPLDGKKLLLEISRKVECAIQRQLSQFAESLEFNSRKLDDILETVDAFKTTVKEIKKKNIELSNQNKNLVYRISALEQRLQEQEQQQLIKTIDIFNIPFTDNEDLLNVVQKIQQKLELEENIIEVKRFGYNRNNSGKLRVVLPSETAKTKWLTKAKDTKVMVKDILPSASPLTGKETIYISEALTIYNKTLLGNARRELKNSGVYKYVWCKNGVIRARKSEKDQSFIIRTDDDIKALLQKEVHVQPQ</sequence>
<feature type="domain" description="FP protein C-terminal" evidence="3">
    <location>
        <begin position="228"/>
        <end position="280"/>
    </location>
</feature>
<dbReference type="OrthoDB" id="2123493at2759"/>
<dbReference type="InterPro" id="IPR004941">
    <property type="entry name" value="FP_N"/>
</dbReference>
<keyword evidence="1" id="KW-0175">Coiled coil</keyword>
<dbReference type="Pfam" id="PF03258">
    <property type="entry name" value="Baculo_FP"/>
    <property type="match status" value="1"/>
</dbReference>
<comment type="caution">
    <text evidence="4">The sequence shown here is derived from an EMBL/GenBank/DDBJ whole genome shotgun (WGS) entry which is preliminary data.</text>
</comment>
<dbReference type="Proteomes" id="UP000691718">
    <property type="component" value="Unassembled WGS sequence"/>
</dbReference>
<dbReference type="Pfam" id="PF25298">
    <property type="entry name" value="Baculo_FP_2nd"/>
    <property type="match status" value="1"/>
</dbReference>
<feature type="domain" description="FP protein N-terminal" evidence="2">
    <location>
        <begin position="133"/>
        <end position="214"/>
    </location>
</feature>
<evidence type="ECO:0000259" key="2">
    <source>
        <dbReference type="Pfam" id="PF03258"/>
    </source>
</evidence>
<reference evidence="4" key="1">
    <citation type="submission" date="2021-04" db="EMBL/GenBank/DDBJ databases">
        <authorList>
            <person name="Tunstrom K."/>
        </authorList>
    </citation>
    <scope>NUCLEOTIDE SEQUENCE</scope>
</reference>
<gene>
    <name evidence="4" type="ORF">PAPOLLO_LOCUS18215</name>
</gene>
<evidence type="ECO:0000259" key="3">
    <source>
        <dbReference type="Pfam" id="PF25298"/>
    </source>
</evidence>
<evidence type="ECO:0000313" key="5">
    <source>
        <dbReference type="Proteomes" id="UP000691718"/>
    </source>
</evidence>
<proteinExistence type="predicted"/>
<keyword evidence="5" id="KW-1185">Reference proteome</keyword>